<evidence type="ECO:0000256" key="5">
    <source>
        <dbReference type="ARBA" id="ARBA00023024"/>
    </source>
</evidence>
<dbReference type="CDD" id="cd12215">
    <property type="entry name" value="ChiC_BD"/>
    <property type="match status" value="2"/>
</dbReference>
<keyword evidence="3" id="KW-0147">Chitin-binding</keyword>
<feature type="compositionally biased region" description="Basic and acidic residues" evidence="11">
    <location>
        <begin position="462"/>
        <end position="487"/>
    </location>
</feature>
<dbReference type="GO" id="GO:0008843">
    <property type="term" value="F:endochitinase activity"/>
    <property type="evidence" value="ECO:0007669"/>
    <property type="project" value="UniProtKB-EC"/>
</dbReference>
<protein>
    <recommendedName>
        <fullName evidence="2">chitinase</fullName>
        <ecNumber evidence="2">3.2.1.14</ecNumber>
    </recommendedName>
</protein>
<comment type="similarity">
    <text evidence="10">Belongs to the glycosyl hydrolase 18 family.</text>
</comment>
<dbReference type="AlphaFoldDB" id="A0A5C3QKF3"/>
<keyword evidence="12" id="KW-0732">Signal</keyword>
<feature type="chain" id="PRO_5022698854" description="chitinase" evidence="12">
    <location>
        <begin position="21"/>
        <end position="487"/>
    </location>
</feature>
<dbReference type="PANTHER" id="PTHR45708:SF49">
    <property type="entry name" value="ENDOCHITINASE"/>
    <property type="match status" value="1"/>
</dbReference>
<dbReference type="SUPFAM" id="SSF51445">
    <property type="entry name" value="(Trans)glycosidases"/>
    <property type="match status" value="1"/>
</dbReference>
<evidence type="ECO:0000256" key="12">
    <source>
        <dbReference type="SAM" id="SignalP"/>
    </source>
</evidence>
<feature type="signal peptide" evidence="12">
    <location>
        <begin position="1"/>
        <end position="20"/>
    </location>
</feature>
<dbReference type="OrthoDB" id="6020543at2759"/>
<dbReference type="GO" id="GO:0006032">
    <property type="term" value="P:chitin catabolic process"/>
    <property type="evidence" value="ECO:0007669"/>
    <property type="project" value="UniProtKB-KW"/>
</dbReference>
<dbReference type="Pfam" id="PF00704">
    <property type="entry name" value="Glyco_hydro_18"/>
    <property type="match status" value="1"/>
</dbReference>
<feature type="region of interest" description="Disordered" evidence="11">
    <location>
        <begin position="385"/>
        <end position="408"/>
    </location>
</feature>
<evidence type="ECO:0000256" key="10">
    <source>
        <dbReference type="RuleBase" id="RU004453"/>
    </source>
</evidence>
<dbReference type="GO" id="GO:0030246">
    <property type="term" value="F:carbohydrate binding"/>
    <property type="evidence" value="ECO:0007669"/>
    <property type="project" value="InterPro"/>
</dbReference>
<dbReference type="PANTHER" id="PTHR45708">
    <property type="entry name" value="ENDOCHITINASE"/>
    <property type="match status" value="1"/>
</dbReference>
<keyword evidence="15" id="KW-1185">Reference proteome</keyword>
<evidence type="ECO:0000256" key="11">
    <source>
        <dbReference type="SAM" id="MobiDB-lite"/>
    </source>
</evidence>
<name>A0A5C3QKF3_9AGAR</name>
<keyword evidence="8" id="KW-0624">Polysaccharide degradation</keyword>
<dbReference type="Proteomes" id="UP000305067">
    <property type="component" value="Unassembled WGS sequence"/>
</dbReference>
<dbReference type="STRING" id="1884261.A0A5C3QKF3"/>
<evidence type="ECO:0000256" key="9">
    <source>
        <dbReference type="RuleBase" id="RU000489"/>
    </source>
</evidence>
<feature type="domain" description="GH18" evidence="13">
    <location>
        <begin position="27"/>
        <end position="328"/>
    </location>
</feature>
<evidence type="ECO:0000256" key="7">
    <source>
        <dbReference type="ARBA" id="ARBA00023295"/>
    </source>
</evidence>
<dbReference type="CDD" id="cd02877">
    <property type="entry name" value="GH18_hevamine_XipI_class_III"/>
    <property type="match status" value="1"/>
</dbReference>
<dbReference type="GO" id="GO:0000272">
    <property type="term" value="P:polysaccharide catabolic process"/>
    <property type="evidence" value="ECO:0007669"/>
    <property type="project" value="UniProtKB-KW"/>
</dbReference>
<dbReference type="Gene3D" id="2.10.10.20">
    <property type="entry name" value="Carbohydrate-binding module superfamily 5/12"/>
    <property type="match status" value="2"/>
</dbReference>
<dbReference type="InterPro" id="IPR050542">
    <property type="entry name" value="Glycosyl_Hydrlase18_Chitinase"/>
</dbReference>
<dbReference type="InterPro" id="IPR001579">
    <property type="entry name" value="Glyco_hydro_18_chit_AS"/>
</dbReference>
<evidence type="ECO:0000256" key="4">
    <source>
        <dbReference type="ARBA" id="ARBA00022801"/>
    </source>
</evidence>
<dbReference type="InterPro" id="IPR045321">
    <property type="entry name" value="Cts1-like"/>
</dbReference>
<evidence type="ECO:0000313" key="15">
    <source>
        <dbReference type="Proteomes" id="UP000305067"/>
    </source>
</evidence>
<dbReference type="InterPro" id="IPR001223">
    <property type="entry name" value="Glyco_hydro18_cat"/>
</dbReference>
<dbReference type="SUPFAM" id="SSF51055">
    <property type="entry name" value="Carbohydrate binding domain"/>
    <property type="match status" value="2"/>
</dbReference>
<dbReference type="EC" id="3.2.1.14" evidence="2"/>
<evidence type="ECO:0000259" key="13">
    <source>
        <dbReference type="PROSITE" id="PS51910"/>
    </source>
</evidence>
<dbReference type="Gene3D" id="3.20.20.80">
    <property type="entry name" value="Glycosidases"/>
    <property type="match status" value="1"/>
</dbReference>
<evidence type="ECO:0000256" key="3">
    <source>
        <dbReference type="ARBA" id="ARBA00022669"/>
    </source>
</evidence>
<keyword evidence="4 9" id="KW-0378">Hydrolase</keyword>
<dbReference type="PROSITE" id="PS51910">
    <property type="entry name" value="GH18_2"/>
    <property type="match status" value="1"/>
</dbReference>
<dbReference type="PROSITE" id="PS01095">
    <property type="entry name" value="GH18_1"/>
    <property type="match status" value="1"/>
</dbReference>
<comment type="catalytic activity">
    <reaction evidence="1">
        <text>Random endo-hydrolysis of N-acetyl-beta-D-glucosaminide (1-&gt;4)-beta-linkages in chitin and chitodextrins.</text>
        <dbReference type="EC" id="3.2.1.14"/>
    </reaction>
</comment>
<evidence type="ECO:0000313" key="14">
    <source>
        <dbReference type="EMBL" id="TFL02426.1"/>
    </source>
</evidence>
<dbReference type="Pfam" id="PF02839">
    <property type="entry name" value="CBM_5_12"/>
    <property type="match status" value="1"/>
</dbReference>
<keyword evidence="6" id="KW-0119">Carbohydrate metabolism</keyword>
<proteinExistence type="inferred from homology"/>
<accession>A0A5C3QKF3</accession>
<dbReference type="InterPro" id="IPR036573">
    <property type="entry name" value="CBM_sf_5/12"/>
</dbReference>
<dbReference type="SMART" id="SM00495">
    <property type="entry name" value="ChtBD3"/>
    <property type="match status" value="2"/>
</dbReference>
<dbReference type="GO" id="GO:0008061">
    <property type="term" value="F:chitin binding"/>
    <property type="evidence" value="ECO:0007669"/>
    <property type="project" value="UniProtKB-KW"/>
</dbReference>
<organism evidence="14 15">
    <name type="scientific">Pterulicium gracile</name>
    <dbReference type="NCBI Taxonomy" id="1884261"/>
    <lineage>
        <taxon>Eukaryota</taxon>
        <taxon>Fungi</taxon>
        <taxon>Dikarya</taxon>
        <taxon>Basidiomycota</taxon>
        <taxon>Agaricomycotina</taxon>
        <taxon>Agaricomycetes</taxon>
        <taxon>Agaricomycetidae</taxon>
        <taxon>Agaricales</taxon>
        <taxon>Pleurotineae</taxon>
        <taxon>Pterulaceae</taxon>
        <taxon>Pterulicium</taxon>
    </lineage>
</organism>
<gene>
    <name evidence="14" type="ORF">BDV98DRAFT_427116</name>
</gene>
<keyword evidence="5" id="KW-0146">Chitin degradation</keyword>
<evidence type="ECO:0000256" key="8">
    <source>
        <dbReference type="ARBA" id="ARBA00023326"/>
    </source>
</evidence>
<dbReference type="InterPro" id="IPR017853">
    <property type="entry name" value="GH"/>
</dbReference>
<dbReference type="GO" id="GO:0005576">
    <property type="term" value="C:extracellular region"/>
    <property type="evidence" value="ECO:0007669"/>
    <property type="project" value="InterPro"/>
</dbReference>
<feature type="region of interest" description="Disordered" evidence="11">
    <location>
        <begin position="458"/>
        <end position="487"/>
    </location>
</feature>
<evidence type="ECO:0000256" key="1">
    <source>
        <dbReference type="ARBA" id="ARBA00000822"/>
    </source>
</evidence>
<reference evidence="14 15" key="1">
    <citation type="journal article" date="2019" name="Nat. Ecol. Evol.">
        <title>Megaphylogeny resolves global patterns of mushroom evolution.</title>
        <authorList>
            <person name="Varga T."/>
            <person name="Krizsan K."/>
            <person name="Foldi C."/>
            <person name="Dima B."/>
            <person name="Sanchez-Garcia M."/>
            <person name="Sanchez-Ramirez S."/>
            <person name="Szollosi G.J."/>
            <person name="Szarkandi J.G."/>
            <person name="Papp V."/>
            <person name="Albert L."/>
            <person name="Andreopoulos W."/>
            <person name="Angelini C."/>
            <person name="Antonin V."/>
            <person name="Barry K.W."/>
            <person name="Bougher N.L."/>
            <person name="Buchanan P."/>
            <person name="Buyck B."/>
            <person name="Bense V."/>
            <person name="Catcheside P."/>
            <person name="Chovatia M."/>
            <person name="Cooper J."/>
            <person name="Damon W."/>
            <person name="Desjardin D."/>
            <person name="Finy P."/>
            <person name="Geml J."/>
            <person name="Haridas S."/>
            <person name="Hughes K."/>
            <person name="Justo A."/>
            <person name="Karasinski D."/>
            <person name="Kautmanova I."/>
            <person name="Kiss B."/>
            <person name="Kocsube S."/>
            <person name="Kotiranta H."/>
            <person name="LaButti K.M."/>
            <person name="Lechner B.E."/>
            <person name="Liimatainen K."/>
            <person name="Lipzen A."/>
            <person name="Lukacs Z."/>
            <person name="Mihaltcheva S."/>
            <person name="Morgado L.N."/>
            <person name="Niskanen T."/>
            <person name="Noordeloos M.E."/>
            <person name="Ohm R.A."/>
            <person name="Ortiz-Santana B."/>
            <person name="Ovrebo C."/>
            <person name="Racz N."/>
            <person name="Riley R."/>
            <person name="Savchenko A."/>
            <person name="Shiryaev A."/>
            <person name="Soop K."/>
            <person name="Spirin V."/>
            <person name="Szebenyi C."/>
            <person name="Tomsovsky M."/>
            <person name="Tulloss R.E."/>
            <person name="Uehling J."/>
            <person name="Grigoriev I.V."/>
            <person name="Vagvolgyi C."/>
            <person name="Papp T."/>
            <person name="Martin F.M."/>
            <person name="Miettinen O."/>
            <person name="Hibbett D.S."/>
            <person name="Nagy L.G."/>
        </authorList>
    </citation>
    <scope>NUCLEOTIDE SEQUENCE [LARGE SCALE GENOMIC DNA]</scope>
    <source>
        <strain evidence="14 15">CBS 309.79</strain>
    </source>
</reference>
<dbReference type="EMBL" id="ML178822">
    <property type="protein sequence ID" value="TFL02426.1"/>
    <property type="molecule type" value="Genomic_DNA"/>
</dbReference>
<feature type="compositionally biased region" description="Gly residues" evidence="11">
    <location>
        <begin position="391"/>
        <end position="408"/>
    </location>
</feature>
<dbReference type="InterPro" id="IPR003610">
    <property type="entry name" value="CBM5/12"/>
</dbReference>
<keyword evidence="7 9" id="KW-0326">Glycosidase</keyword>
<evidence type="ECO:0000256" key="6">
    <source>
        <dbReference type="ARBA" id="ARBA00023277"/>
    </source>
</evidence>
<evidence type="ECO:0000256" key="2">
    <source>
        <dbReference type="ARBA" id="ARBA00012729"/>
    </source>
</evidence>
<sequence length="487" mass="51775">MRSGLGLALLPLLSAVPALSFDNSRYDNVAVYWGQNSYGAANGNDPANWQKTLSYYCQDDSIDVIPVSFITSFFATGGLPELNLASTCNKGDNATFPGTSLANCQRLSTDIKFCQSKGKMLTLSLGGAHASTTFTGDAQARTFATTIWNLFLGGSSSTRPFGDAILDGVDLDIESGNGAYYPAFVEQLRSHFNGASKKYYVTAAPQCVYPDAALGTVLQNSFLDAIYVQFYNNPCGINHYPTASSWNFGIWDQWARTISKNPNVKVYVGAPAQSTAGGGYQPVSKVNEIATAMRKAFPSFGGVMLWDASQAYVNNRFERAIKTSLKAAGGTGFTYPACSTATAYKTGVNYSGGSKVAYNGYIYQAKWSASQTPGMNPMGEWSAVSACQGSGSDGPGNPGEPGNPGGGCGGVAAWSSGAVYTGGQQATHVGRLWQAKWWTQNETPGGASGVWEDKGACLAREGAAKEESKPEAKETEERKRSRVFRDL</sequence>